<dbReference type="InterPro" id="IPR036779">
    <property type="entry name" value="LysM_dom_sf"/>
</dbReference>
<dbReference type="RefSeq" id="WP_011331683.1">
    <property type="nucleotide sequence ID" value="NC_007491.1"/>
</dbReference>
<evidence type="ECO:0000256" key="2">
    <source>
        <dbReference type="SAM" id="Phobius"/>
    </source>
</evidence>
<feature type="region of interest" description="Disordered" evidence="1">
    <location>
        <begin position="283"/>
        <end position="319"/>
    </location>
</feature>
<dbReference type="InterPro" id="IPR027417">
    <property type="entry name" value="P-loop_NTPase"/>
</dbReference>
<organism evidence="4 5">
    <name type="scientific">Rhodococcus erythropolis (strain PR4 / NBRC 100887)</name>
    <dbReference type="NCBI Taxonomy" id="234621"/>
    <lineage>
        <taxon>Bacteria</taxon>
        <taxon>Bacillati</taxon>
        <taxon>Actinomycetota</taxon>
        <taxon>Actinomycetes</taxon>
        <taxon>Mycobacteriales</taxon>
        <taxon>Nocardiaceae</taxon>
        <taxon>Rhodococcus</taxon>
        <taxon>Rhodococcus erythropolis group</taxon>
    </lineage>
</organism>
<dbReference type="PATRIC" id="fig|234621.6.peg.176"/>
<feature type="compositionally biased region" description="Pro residues" evidence="1">
    <location>
        <begin position="293"/>
        <end position="305"/>
    </location>
</feature>
<geneLocation type="plasmid" evidence="4 5">
    <name>pREL1</name>
</geneLocation>
<keyword evidence="2" id="KW-0812">Transmembrane</keyword>
<feature type="compositionally biased region" description="Low complexity" evidence="1">
    <location>
        <begin position="124"/>
        <end position="146"/>
    </location>
</feature>
<feature type="region of interest" description="Disordered" evidence="1">
    <location>
        <begin position="124"/>
        <end position="169"/>
    </location>
</feature>
<protein>
    <submittedName>
        <fullName evidence="4">Conserved hypothetical membrane protein</fullName>
    </submittedName>
</protein>
<evidence type="ECO:0000259" key="3">
    <source>
        <dbReference type="PROSITE" id="PS51782"/>
    </source>
</evidence>
<gene>
    <name evidence="4" type="ordered locus">RER_pREL1-00500</name>
</gene>
<sequence length="1063" mass="112729">MSARTVRSRLAGLGYLLILLLLVAGIPAALWALRGNPLDIPFSDFESLLSSPDDGSLLVALLPLVGWAAWATFTLPILVELAATLRGVKAPKIRLLGSQQKTATFLVSGALLLLTAGTATATPALSQPADSASPAPYAPIAAQQDPSGPAHTQVDPRAARPAVQPAGPTVTTVRGDTLWGLAQTHLGDGRLFTELLELNKDVVPEAGFLAEGMTLQLPAAVQDVVQGAYTVQAGDTLWDIADRELGDPLRFSEITTADGSPAGDLITVGQQLIIPSASAQTPVPAAEAAPQPAAVPAPVEAPGPAPQAQVPDAAPEPLPEVAATPNWQLDPVEPQMPANMAPDAEASVIGAEVEDDSSSSSDVVYIALGISALAAAGLTGHLALRRRQQQHRRRRGERIALPAKEAILAEQALTAAVDPLTTAHVDTALRNLAQYCRTNEISIPSLLAVFIGDDTIELGLLEEISLPQPWMQSDDDTWMVDPRAFPRSVPDIDVSPYPALTAMGTSDDGRELMLNLEEIGHLSITGTPTATEGVLRAMAVELAVSPLADSLHLNVVGYCGDLPGAVNTGRITHSDNTDQVLARLARHFERDAGILDENEVASIAHARSVYETSELTAPEIVLISDPLTAEQTEILTSIAQNAPRIAFAAVTTQNSNTRSDWTLDVADDGTATLVRPGIASAQLTVTTLDEGSYESIVSLYATTAHDSSPAVEPEAADFGWAGARLDCEITTQNLITSTDPAAFTVVRNDDNVFEEINSETVGDIDIDTDSAAETETEIVASHPEFPAAPHIWIRVLGEPTLAPLTPGSTDRENSRSLTEIAALLAFSDGGVPASELTAKMWPHDVELVNAASTAEEAKTANARLRSRRNQAVTRLRSWMGDTDTGDAALIKSGDRTGRTPLRLHPSVTTDWDYWNQLVDAHPATTTTERLESALALVTGQPFTSDDPIAYRWADHIKQEMISAITDVAEELAGRYIRGEQVTQDLDAAGKAARAGLAVDSAHEGCWRAAIIATHFSGDIETTQTLIDTLKSELDELQVDAHPETNELLRQLDTTTDYRIGAAS</sequence>
<dbReference type="Proteomes" id="UP000002204">
    <property type="component" value="Plasmid pREL1"/>
</dbReference>
<evidence type="ECO:0000313" key="4">
    <source>
        <dbReference type="EMBL" id="BAE45993.1"/>
    </source>
</evidence>
<dbReference type="Gene3D" id="3.10.350.10">
    <property type="entry name" value="LysM domain"/>
    <property type="match status" value="2"/>
</dbReference>
<dbReference type="PANTHER" id="PTHR34700:SF4">
    <property type="entry name" value="PHAGE-LIKE ELEMENT PBSX PROTEIN XKDP"/>
    <property type="match status" value="1"/>
</dbReference>
<feature type="compositionally biased region" description="Low complexity" evidence="1">
    <location>
        <begin position="306"/>
        <end position="315"/>
    </location>
</feature>
<dbReference type="CDD" id="cd00118">
    <property type="entry name" value="LysM"/>
    <property type="match status" value="2"/>
</dbReference>
<accession>Q3L9X0</accession>
<keyword evidence="2" id="KW-1133">Transmembrane helix</keyword>
<reference evidence="5" key="1">
    <citation type="submission" date="2005-03" db="EMBL/GenBank/DDBJ databases">
        <title>Comparison of the complete genome sequences of Rhodococcus erythropolis PR4 and Rhodococcus opacus B4.</title>
        <authorList>
            <person name="Takarada H."/>
            <person name="Sekine M."/>
            <person name="Hosoyama A."/>
            <person name="Yamada R."/>
            <person name="Fujisawa T."/>
            <person name="Omata S."/>
            <person name="Shimizu A."/>
            <person name="Tsukatani N."/>
            <person name="Tanikawa S."/>
            <person name="Fujita N."/>
            <person name="Harayama S."/>
        </authorList>
    </citation>
    <scope>NUCLEOTIDE SEQUENCE [LARGE SCALE GENOMIC DNA]</scope>
    <source>
        <strain evidence="5">PR4 / NBRC 100887</strain>
        <plasmid evidence="5">pREL1</plasmid>
    </source>
</reference>
<dbReference type="KEGG" id="rer:RER_pREL1-00500"/>
<feature type="compositionally biased region" description="Low complexity" evidence="1">
    <location>
        <begin position="283"/>
        <end position="292"/>
    </location>
</feature>
<dbReference type="PANTHER" id="PTHR34700">
    <property type="entry name" value="POTASSIUM BINDING PROTEIN KBP"/>
    <property type="match status" value="1"/>
</dbReference>
<feature type="domain" description="LysM" evidence="3">
    <location>
        <begin position="227"/>
        <end position="274"/>
    </location>
</feature>
<keyword evidence="4" id="KW-0614">Plasmid</keyword>
<dbReference type="PROSITE" id="PS51782">
    <property type="entry name" value="LYSM"/>
    <property type="match status" value="1"/>
</dbReference>
<keyword evidence="2" id="KW-0472">Membrane</keyword>
<dbReference type="Pfam" id="PF01476">
    <property type="entry name" value="LysM"/>
    <property type="match status" value="2"/>
</dbReference>
<dbReference type="InterPro" id="IPR052196">
    <property type="entry name" value="Bact_Kbp"/>
</dbReference>
<evidence type="ECO:0000313" key="5">
    <source>
        <dbReference type="Proteomes" id="UP000002204"/>
    </source>
</evidence>
<dbReference type="HOGENOM" id="CLU_005332_0_0_11"/>
<dbReference type="InterPro" id="IPR018392">
    <property type="entry name" value="LysM"/>
</dbReference>
<dbReference type="SUPFAM" id="SSF54106">
    <property type="entry name" value="LysM domain"/>
    <property type="match status" value="1"/>
</dbReference>
<feature type="transmembrane region" description="Helical" evidence="2">
    <location>
        <begin position="103"/>
        <end position="125"/>
    </location>
</feature>
<reference evidence="4 5" key="2">
    <citation type="journal article" date="2006" name="Environ. Microbiol.">
        <title>Sequence analysis of three plasmids harboured in Rhodococcus erythropolis strain PR4.</title>
        <authorList>
            <person name="Sekine M."/>
            <person name="Tanikawa S."/>
            <person name="Omata S."/>
            <person name="Saito M."/>
            <person name="Fujisawa T."/>
            <person name="Tsukatani N."/>
            <person name="Tajima T."/>
            <person name="Sekigawa T."/>
            <person name="Kosugi H."/>
            <person name="Matsuo Y."/>
            <person name="Nishiko R."/>
            <person name="Imamura K."/>
            <person name="Ito M."/>
            <person name="Narita H."/>
            <person name="Tago S."/>
            <person name="Fujita N."/>
            <person name="Harayama S."/>
        </authorList>
    </citation>
    <scope>NUCLEOTIDE SEQUENCE [LARGE SCALE GENOMIC DNA]</scope>
    <source>
        <strain evidence="5">PR4 / NBRC 100887</strain>
        <plasmid evidence="4 5">pREL1</plasmid>
    </source>
</reference>
<dbReference type="Gene3D" id="3.40.50.300">
    <property type="entry name" value="P-loop containing nucleotide triphosphate hydrolases"/>
    <property type="match status" value="1"/>
</dbReference>
<dbReference type="EMBL" id="AP008931">
    <property type="protein sequence ID" value="BAE45993.1"/>
    <property type="molecule type" value="Genomic_DNA"/>
</dbReference>
<name>Q3L9X0_RHOE4</name>
<feature type="transmembrane region" description="Helical" evidence="2">
    <location>
        <begin position="56"/>
        <end position="82"/>
    </location>
</feature>
<proteinExistence type="predicted"/>
<evidence type="ECO:0000256" key="1">
    <source>
        <dbReference type="SAM" id="MobiDB-lite"/>
    </source>
</evidence>
<dbReference type="SMART" id="SM00257">
    <property type="entry name" value="LysM"/>
    <property type="match status" value="2"/>
</dbReference>
<dbReference type="AlphaFoldDB" id="Q3L9X0"/>